<dbReference type="CDD" id="cd11393">
    <property type="entry name" value="bHLH_AtbHLH_like"/>
    <property type="match status" value="1"/>
</dbReference>
<dbReference type="SUPFAM" id="SSF47459">
    <property type="entry name" value="HLH, helix-loop-helix DNA-binding domain"/>
    <property type="match status" value="1"/>
</dbReference>
<proteinExistence type="inferred from homology"/>
<keyword evidence="2" id="KW-0805">Transcription regulation</keyword>
<gene>
    <name evidence="7" type="ORF">Taro_032764</name>
</gene>
<dbReference type="InterPro" id="IPR036638">
    <property type="entry name" value="HLH_DNA-bd_sf"/>
</dbReference>
<dbReference type="InterPro" id="IPR055478">
    <property type="entry name" value="DUF7050"/>
</dbReference>
<dbReference type="OrthoDB" id="5778525at2759"/>
<feature type="coiled-coil region" evidence="4">
    <location>
        <begin position="337"/>
        <end position="364"/>
    </location>
</feature>
<evidence type="ECO:0000256" key="4">
    <source>
        <dbReference type="SAM" id="Coils"/>
    </source>
</evidence>
<dbReference type="Gene3D" id="4.10.280.10">
    <property type="entry name" value="Helix-loop-helix DNA-binding domain"/>
    <property type="match status" value="1"/>
</dbReference>
<organism evidence="7 8">
    <name type="scientific">Colocasia esculenta</name>
    <name type="common">Wild taro</name>
    <name type="synonym">Arum esculentum</name>
    <dbReference type="NCBI Taxonomy" id="4460"/>
    <lineage>
        <taxon>Eukaryota</taxon>
        <taxon>Viridiplantae</taxon>
        <taxon>Streptophyta</taxon>
        <taxon>Embryophyta</taxon>
        <taxon>Tracheophyta</taxon>
        <taxon>Spermatophyta</taxon>
        <taxon>Magnoliopsida</taxon>
        <taxon>Liliopsida</taxon>
        <taxon>Araceae</taxon>
        <taxon>Aroideae</taxon>
        <taxon>Colocasieae</taxon>
        <taxon>Colocasia</taxon>
    </lineage>
</organism>
<keyword evidence="8" id="KW-1185">Reference proteome</keyword>
<evidence type="ECO:0000256" key="5">
    <source>
        <dbReference type="SAM" id="MobiDB-lite"/>
    </source>
</evidence>
<dbReference type="InterPro" id="IPR055477">
    <property type="entry name" value="DUF7049"/>
</dbReference>
<dbReference type="EMBL" id="NMUH01002446">
    <property type="protein sequence ID" value="MQM00034.1"/>
    <property type="molecule type" value="Genomic_DNA"/>
</dbReference>
<dbReference type="PROSITE" id="PS50888">
    <property type="entry name" value="BHLH"/>
    <property type="match status" value="1"/>
</dbReference>
<keyword evidence="3" id="KW-0804">Transcription</keyword>
<name>A0A843W722_COLES</name>
<dbReference type="Pfam" id="PF00010">
    <property type="entry name" value="HLH"/>
    <property type="match status" value="1"/>
</dbReference>
<dbReference type="GO" id="GO:0046983">
    <property type="term" value="F:protein dimerization activity"/>
    <property type="evidence" value="ECO:0007669"/>
    <property type="project" value="InterPro"/>
</dbReference>
<dbReference type="InterPro" id="IPR044658">
    <property type="entry name" value="bHLH92/bHLH041-like"/>
</dbReference>
<dbReference type="Proteomes" id="UP000652761">
    <property type="component" value="Unassembled WGS sequence"/>
</dbReference>
<dbReference type="InterPro" id="IPR045239">
    <property type="entry name" value="bHLH95_bHLH"/>
</dbReference>
<feature type="domain" description="BHLH" evidence="6">
    <location>
        <begin position="298"/>
        <end position="347"/>
    </location>
</feature>
<dbReference type="PANTHER" id="PTHR46665:SF1">
    <property type="entry name" value="SPERMATOGENESIS- AND OOGENESIS-SPECIFIC BASIC HELIX-LOOP-HELIX-CONTAINING PROTEIN 1"/>
    <property type="match status" value="1"/>
</dbReference>
<comment type="caution">
    <text evidence="7">The sequence shown here is derived from an EMBL/GenBank/DDBJ whole genome shotgun (WGS) entry which is preliminary data.</text>
</comment>
<evidence type="ECO:0000256" key="2">
    <source>
        <dbReference type="ARBA" id="ARBA00023015"/>
    </source>
</evidence>
<feature type="region of interest" description="Disordered" evidence="5">
    <location>
        <begin position="1"/>
        <end position="22"/>
    </location>
</feature>
<evidence type="ECO:0000313" key="7">
    <source>
        <dbReference type="EMBL" id="MQM00034.1"/>
    </source>
</evidence>
<dbReference type="InterPro" id="IPR011598">
    <property type="entry name" value="bHLH_dom"/>
</dbReference>
<dbReference type="PANTHER" id="PTHR46665">
    <property type="entry name" value="TRANSCRIPTION FACTOR BHLH041-RELATED-RELATED"/>
    <property type="match status" value="1"/>
</dbReference>
<comment type="similarity">
    <text evidence="1">Belongs to the bHLH protein family.</text>
</comment>
<protein>
    <recommendedName>
        <fullName evidence="6">BHLH domain-containing protein</fullName>
    </recommendedName>
</protein>
<sequence length="486" mass="52956">MDGWFNDGDDKQPGSSSSTPRSRLFDQYRRSFCSVESGCVPGLAYKEGLDYLEVEESRLATSASTQSQRQFYQEAGIKTAIFMGCRGGEIELGLPTTTNINVQMGIRNMFSEEFLQQSPLGEIFLADQSRPSSSSSSLRSVSVGSPEYSSLILTKARTSSCVPAVDTTTEVSIDQQPTQAMPATTLPPHQVTMHAYGQTRSIQFPTPAADDAAIASAMLAVISASSPSSSVHTSASHSLERQVMEGSRRGRAFRSYNQALAPSVEPRHFSHGQRMIKMAHAMLRQLSTMSVYPRVPTSNQLHHMIAERKRREKLNESFAALRMLLPQGTKKDKASILTKAKEYLNSLKAQISDLEEKNRLMETRLPPADQAAEEAAKSGEMVRVQVVRVPASSSETVRIELRVTVWAECDTLDLVLPILECLKEMGNTSVASLEANGQSSQMNPVRRATLALLIEGGEWDEGAFKEAVARAVHGALAAQTAPAAAP</sequence>
<dbReference type="Pfam" id="PF23133">
    <property type="entry name" value="DUF7050"/>
    <property type="match status" value="1"/>
</dbReference>
<accession>A0A843W722</accession>
<evidence type="ECO:0000313" key="8">
    <source>
        <dbReference type="Proteomes" id="UP000652761"/>
    </source>
</evidence>
<evidence type="ECO:0000256" key="1">
    <source>
        <dbReference type="ARBA" id="ARBA00005510"/>
    </source>
</evidence>
<evidence type="ECO:0000256" key="3">
    <source>
        <dbReference type="ARBA" id="ARBA00023163"/>
    </source>
</evidence>
<dbReference type="Pfam" id="PF23132">
    <property type="entry name" value="DUF7049"/>
    <property type="match status" value="1"/>
</dbReference>
<evidence type="ECO:0000259" key="6">
    <source>
        <dbReference type="PROSITE" id="PS50888"/>
    </source>
</evidence>
<dbReference type="AlphaFoldDB" id="A0A843W722"/>
<reference evidence="7" key="1">
    <citation type="submission" date="2017-07" db="EMBL/GenBank/DDBJ databases">
        <title>Taro Niue Genome Assembly and Annotation.</title>
        <authorList>
            <person name="Atibalentja N."/>
            <person name="Keating K."/>
            <person name="Fields C.J."/>
        </authorList>
    </citation>
    <scope>NUCLEOTIDE SEQUENCE</scope>
    <source>
        <strain evidence="7">Niue_2</strain>
        <tissue evidence="7">Leaf</tissue>
    </source>
</reference>
<keyword evidence="4" id="KW-0175">Coiled coil</keyword>
<dbReference type="SMART" id="SM00353">
    <property type="entry name" value="HLH"/>
    <property type="match status" value="1"/>
</dbReference>